<evidence type="ECO:0000256" key="2">
    <source>
        <dbReference type="SAM" id="SignalP"/>
    </source>
</evidence>
<dbReference type="InterPro" id="IPR029058">
    <property type="entry name" value="AB_hydrolase_fold"/>
</dbReference>
<feature type="region of interest" description="Disordered" evidence="1">
    <location>
        <begin position="29"/>
        <end position="79"/>
    </location>
</feature>
<dbReference type="SUPFAM" id="SSF103647">
    <property type="entry name" value="TSP type-3 repeat"/>
    <property type="match status" value="1"/>
</dbReference>
<evidence type="ECO:0000259" key="3">
    <source>
        <dbReference type="Pfam" id="PF02129"/>
    </source>
</evidence>
<dbReference type="GO" id="GO:0005509">
    <property type="term" value="F:calcium ion binding"/>
    <property type="evidence" value="ECO:0007669"/>
    <property type="project" value="InterPro"/>
</dbReference>
<feature type="chain" id="PRO_5032413625" description="Xaa-Pro dipeptidyl-peptidase-like domain-containing protein" evidence="2">
    <location>
        <begin position="25"/>
        <end position="704"/>
    </location>
</feature>
<name>A0A7T4QYK5_9GAMM</name>
<evidence type="ECO:0000256" key="1">
    <source>
        <dbReference type="SAM" id="MobiDB-lite"/>
    </source>
</evidence>
<evidence type="ECO:0000313" key="5">
    <source>
        <dbReference type="Proteomes" id="UP000596063"/>
    </source>
</evidence>
<dbReference type="EMBL" id="CP066167">
    <property type="protein sequence ID" value="QQD17044.1"/>
    <property type="molecule type" value="Genomic_DNA"/>
</dbReference>
<dbReference type="KEGG" id="snan:I6N98_11750"/>
<dbReference type="Pfam" id="PF02129">
    <property type="entry name" value="Peptidase_S15"/>
    <property type="match status" value="1"/>
</dbReference>
<accession>A0A7T4QYK5</accession>
<keyword evidence="2" id="KW-0732">Signal</keyword>
<dbReference type="RefSeq" id="WP_198568546.1">
    <property type="nucleotide sequence ID" value="NZ_CP066167.1"/>
</dbReference>
<feature type="signal peptide" evidence="2">
    <location>
        <begin position="1"/>
        <end position="24"/>
    </location>
</feature>
<protein>
    <recommendedName>
        <fullName evidence="3">Xaa-Pro dipeptidyl-peptidase-like domain-containing protein</fullName>
    </recommendedName>
</protein>
<proteinExistence type="predicted"/>
<dbReference type="InterPro" id="IPR000383">
    <property type="entry name" value="Xaa-Pro-like_dom"/>
</dbReference>
<dbReference type="PROSITE" id="PS51257">
    <property type="entry name" value="PROKAR_LIPOPROTEIN"/>
    <property type="match status" value="1"/>
</dbReference>
<dbReference type="InterPro" id="IPR028974">
    <property type="entry name" value="TSP_type-3_rpt"/>
</dbReference>
<dbReference type="SUPFAM" id="SSF53474">
    <property type="entry name" value="alpha/beta-Hydrolases"/>
    <property type="match status" value="1"/>
</dbReference>
<dbReference type="Gene3D" id="3.40.50.1820">
    <property type="entry name" value="alpha/beta hydrolase"/>
    <property type="match status" value="1"/>
</dbReference>
<dbReference type="Proteomes" id="UP000596063">
    <property type="component" value="Chromosome"/>
</dbReference>
<feature type="compositionally biased region" description="Low complexity" evidence="1">
    <location>
        <begin position="29"/>
        <end position="38"/>
    </location>
</feature>
<keyword evidence="5" id="KW-1185">Reference proteome</keyword>
<reference evidence="4 5" key="1">
    <citation type="submission" date="2020-12" db="EMBL/GenBank/DDBJ databases">
        <authorList>
            <person name="Shan Y."/>
        </authorList>
    </citation>
    <scope>NUCLEOTIDE SEQUENCE [LARGE SCALE GENOMIC DNA]</scope>
    <source>
        <strain evidence="5">csc3.9</strain>
    </source>
</reference>
<dbReference type="GO" id="GO:0016787">
    <property type="term" value="F:hydrolase activity"/>
    <property type="evidence" value="ECO:0007669"/>
    <property type="project" value="InterPro"/>
</dbReference>
<feature type="domain" description="Xaa-Pro dipeptidyl-peptidase-like" evidence="3">
    <location>
        <begin position="110"/>
        <end position="274"/>
    </location>
</feature>
<evidence type="ECO:0000313" key="4">
    <source>
        <dbReference type="EMBL" id="QQD17044.1"/>
    </source>
</evidence>
<sequence>MNTFPIRRGALKCLLLLLTVTALAACGGSSSSSSSSNNGNGGNNDGPAVTRDSDGDGIVDGEDRCAASEPGAEVDEQGCGPNELNAACGASSASRVAGEHYQVELQSASGERISFEVFEPAVIQCGQREQGAHPLVLQGHGFGGARVSDTGGEYQSTGIADLVASNYTVISIDQRGFGDSSGTVRVMDPDFEGLDLLQILDWAEQNLDYLAWRDESSGDFAPRPASGESSPGGVNLLTGSIGSSYGGGYQLLLHGVDEKQRLDAMVPDITWHHLPYSLNPGDVIKATWVLLLTAGGQGGSYPPGFENADSPLSRGLDPYLVETLARGLALNEIPRDALDWFTYHSPSYWCELNGQATMPYEAAPSDLNTTVTGFVEMPGSNTYTGQPGVDILLTQGIRDTLFNFNDAWWNYQCLSQRAAGSDAEVRLITHESGHIISGFIGETPDPLYFQAPGGKFACGDLDQRQAQLAWFDEKLRGRPALPALADDSLCLSLADDDAVRIPESEFKAARGEGVQPGPALSAFDGIQLDAIVHGAEAEVAHLAGQAAMIAPLLEVQDNNGLIVAGIPQVDATVTTPQQINDIVCDSATLPTLRTGCDSILLVGLAVKRGEGDWQVLDDQMTPVRGLGEHPATDLVGVAERLTAGDQLGLWVSGFHPQYLTSFSRDVSLPAVNLSAQVRLPLYAVGSDGQPQFERSPELAIQRLP</sequence>
<organism evidence="4 5">
    <name type="scientific">Spongiibacter nanhainus</name>
    <dbReference type="NCBI Taxonomy" id="2794344"/>
    <lineage>
        <taxon>Bacteria</taxon>
        <taxon>Pseudomonadati</taxon>
        <taxon>Pseudomonadota</taxon>
        <taxon>Gammaproteobacteria</taxon>
        <taxon>Cellvibrionales</taxon>
        <taxon>Spongiibacteraceae</taxon>
        <taxon>Spongiibacter</taxon>
    </lineage>
</organism>
<gene>
    <name evidence="4" type="ORF">I6N98_11750</name>
</gene>
<dbReference type="AlphaFoldDB" id="A0A7T4QYK5"/>